<dbReference type="GO" id="GO:0006355">
    <property type="term" value="P:regulation of DNA-templated transcription"/>
    <property type="evidence" value="ECO:0007669"/>
    <property type="project" value="InterPro"/>
</dbReference>
<dbReference type="EMBL" id="SLYC01000029">
    <property type="protein sequence ID" value="TCQ00586.1"/>
    <property type="molecule type" value="Genomic_DNA"/>
</dbReference>
<feature type="domain" description="Sigma-54 factor interaction" evidence="8">
    <location>
        <begin position="264"/>
        <end position="493"/>
    </location>
</feature>
<dbReference type="InterPro" id="IPR013767">
    <property type="entry name" value="PAS_fold"/>
</dbReference>
<evidence type="ECO:0000313" key="11">
    <source>
        <dbReference type="EMBL" id="TCQ00586.1"/>
    </source>
</evidence>
<dbReference type="SMART" id="SM00382">
    <property type="entry name" value="AAA"/>
    <property type="match status" value="1"/>
</dbReference>
<dbReference type="PROSITE" id="PS00688">
    <property type="entry name" value="SIGMA54_INTERACT_3"/>
    <property type="match status" value="1"/>
</dbReference>
<dbReference type="Pfam" id="PF00158">
    <property type="entry name" value="Sigma54_activat"/>
    <property type="match status" value="1"/>
</dbReference>
<keyword evidence="6" id="KW-0804">Transcription</keyword>
<keyword evidence="5" id="KW-0238">DNA-binding</keyword>
<dbReference type="GO" id="GO:0005524">
    <property type="term" value="F:ATP binding"/>
    <property type="evidence" value="ECO:0007669"/>
    <property type="project" value="UniProtKB-KW"/>
</dbReference>
<evidence type="ECO:0000256" key="2">
    <source>
        <dbReference type="ARBA" id="ARBA00022797"/>
    </source>
</evidence>
<dbReference type="Gene3D" id="1.10.8.60">
    <property type="match status" value="1"/>
</dbReference>
<dbReference type="Gene3D" id="1.10.10.60">
    <property type="entry name" value="Homeodomain-like"/>
    <property type="match status" value="1"/>
</dbReference>
<dbReference type="InterPro" id="IPR009057">
    <property type="entry name" value="Homeodomain-like_sf"/>
</dbReference>
<evidence type="ECO:0000256" key="6">
    <source>
        <dbReference type="ARBA" id="ARBA00023163"/>
    </source>
</evidence>
<keyword evidence="12" id="KW-1185">Reference proteome</keyword>
<dbReference type="InterPro" id="IPR025943">
    <property type="entry name" value="Sigma_54_int_dom_ATP-bd_2"/>
</dbReference>
<dbReference type="AlphaFoldDB" id="A0A4R2TDI1"/>
<sequence>MQIKEIMSSKVMYLKDSNTIEDAMKLFAKEDIDVIFINSDNSFNYVTKKDLISFILKGCSNKTLLLNVNYNDYEKVNENTNIRKINKIEKEYIAVIDNKGKPIGIVKKDEVNRVKQMKILSFELDAVIESSYDGIYITDGQANTLKVNKAYERITGINRKEMLGKNMKELVKKGYISQSVTLLVLKRQAVTTIEQEFSTRKKVLATGTPIFDEEGNILMVVTNIRDVTELVELRSQLEINRELTEKYYSTIEEMKKQITKTDHMIAEDEKILELLEIAKRVSQVDITVLLLGETGVGKEEVARFIHQNSKRRDKQLIKVNCGAIPETLIESELFGYEKGAFTGANKEGKRGLFELAEGGTLLLDEIGELPLDLQVKLLRALQEQEIVRIGGVKPIKINVRILAATNRNLEKMVKENLFREDLYYRLNVIPLHIPPLRQRKKDIVPLIYFFTDKINKKYNLHKRFSSEAFHKLINYDWPGNVRELRNIVERTAVITSTDEIQGSDLPEKISISSGYVDVDIHDEIVPLKDIVGKIEKKLIERAFEKFGNVRDAAKALGIDASTYVRKRKKYQKNTSLHKYN</sequence>
<dbReference type="Gene3D" id="3.30.450.20">
    <property type="entry name" value="PAS domain"/>
    <property type="match status" value="1"/>
</dbReference>
<evidence type="ECO:0000259" key="10">
    <source>
        <dbReference type="PROSITE" id="PS50113"/>
    </source>
</evidence>
<dbReference type="Gene3D" id="3.40.50.300">
    <property type="entry name" value="P-loop containing nucleotide triphosphate hydrolases"/>
    <property type="match status" value="1"/>
</dbReference>
<gene>
    <name evidence="11" type="ORF">EDD79_102934</name>
</gene>
<evidence type="ECO:0000256" key="7">
    <source>
        <dbReference type="ARBA" id="ARBA00029500"/>
    </source>
</evidence>
<evidence type="ECO:0000259" key="8">
    <source>
        <dbReference type="PROSITE" id="PS50045"/>
    </source>
</evidence>
<keyword evidence="2" id="KW-0058">Aromatic hydrocarbons catabolism</keyword>
<dbReference type="PROSITE" id="PS50113">
    <property type="entry name" value="PAC"/>
    <property type="match status" value="1"/>
</dbReference>
<evidence type="ECO:0000259" key="9">
    <source>
        <dbReference type="PROSITE" id="PS50112"/>
    </source>
</evidence>
<dbReference type="SUPFAM" id="SSF46689">
    <property type="entry name" value="Homeodomain-like"/>
    <property type="match status" value="1"/>
</dbReference>
<dbReference type="InterPro" id="IPR035965">
    <property type="entry name" value="PAS-like_dom_sf"/>
</dbReference>
<dbReference type="InterPro" id="IPR003593">
    <property type="entry name" value="AAA+_ATPase"/>
</dbReference>
<dbReference type="CDD" id="cd00009">
    <property type="entry name" value="AAA"/>
    <property type="match status" value="1"/>
</dbReference>
<dbReference type="Proteomes" id="UP000295504">
    <property type="component" value="Unassembled WGS sequence"/>
</dbReference>
<dbReference type="OrthoDB" id="9803970at2"/>
<dbReference type="NCBIfam" id="TIGR00229">
    <property type="entry name" value="sensory_box"/>
    <property type="match status" value="1"/>
</dbReference>
<accession>A0A4R2TDI1</accession>
<dbReference type="Gene3D" id="3.10.580.10">
    <property type="entry name" value="CBS-domain"/>
    <property type="match status" value="1"/>
</dbReference>
<dbReference type="PANTHER" id="PTHR32071:SF57">
    <property type="entry name" value="C4-DICARBOXYLATE TRANSPORT TRANSCRIPTIONAL REGULATORY PROTEIN DCTD"/>
    <property type="match status" value="1"/>
</dbReference>
<dbReference type="SUPFAM" id="SSF54631">
    <property type="entry name" value="CBS-domain pair"/>
    <property type="match status" value="1"/>
</dbReference>
<dbReference type="Pfam" id="PF18024">
    <property type="entry name" value="HTH_50"/>
    <property type="match status" value="1"/>
</dbReference>
<dbReference type="PANTHER" id="PTHR32071">
    <property type="entry name" value="TRANSCRIPTIONAL REGULATORY PROTEIN"/>
    <property type="match status" value="1"/>
</dbReference>
<dbReference type="SMART" id="SM00091">
    <property type="entry name" value="PAS"/>
    <property type="match status" value="1"/>
</dbReference>
<feature type="domain" description="PAC" evidence="10">
    <location>
        <begin position="187"/>
        <end position="239"/>
    </location>
</feature>
<evidence type="ECO:0000256" key="5">
    <source>
        <dbReference type="ARBA" id="ARBA00023125"/>
    </source>
</evidence>
<dbReference type="Pfam" id="PF00989">
    <property type="entry name" value="PAS"/>
    <property type="match status" value="1"/>
</dbReference>
<keyword evidence="3" id="KW-0067">ATP-binding</keyword>
<dbReference type="InterPro" id="IPR027417">
    <property type="entry name" value="P-loop_NTPase"/>
</dbReference>
<dbReference type="InterPro" id="IPR030828">
    <property type="entry name" value="HTH_TyrR"/>
</dbReference>
<dbReference type="Pfam" id="PF00571">
    <property type="entry name" value="CBS"/>
    <property type="match status" value="1"/>
</dbReference>
<evidence type="ECO:0000313" key="12">
    <source>
        <dbReference type="Proteomes" id="UP000295504"/>
    </source>
</evidence>
<dbReference type="Pfam" id="PF25601">
    <property type="entry name" value="AAA_lid_14"/>
    <property type="match status" value="1"/>
</dbReference>
<dbReference type="SUPFAM" id="SSF52540">
    <property type="entry name" value="P-loop containing nucleoside triphosphate hydrolases"/>
    <property type="match status" value="1"/>
</dbReference>
<organism evidence="11 12">
    <name type="scientific">Serpentinicella alkaliphila</name>
    <dbReference type="NCBI Taxonomy" id="1734049"/>
    <lineage>
        <taxon>Bacteria</taxon>
        <taxon>Bacillati</taxon>
        <taxon>Bacillota</taxon>
        <taxon>Clostridia</taxon>
        <taxon>Peptostreptococcales</taxon>
        <taxon>Natronincolaceae</taxon>
        <taxon>Serpentinicella</taxon>
    </lineage>
</organism>
<proteinExistence type="predicted"/>
<keyword evidence="4" id="KW-0805">Transcription regulation</keyword>
<dbReference type="InterPro" id="IPR000700">
    <property type="entry name" value="PAS-assoc_C"/>
</dbReference>
<dbReference type="InterPro" id="IPR000014">
    <property type="entry name" value="PAS"/>
</dbReference>
<dbReference type="InterPro" id="IPR025662">
    <property type="entry name" value="Sigma_54_int_dom_ATP-bd_1"/>
</dbReference>
<dbReference type="RefSeq" id="WP_132849013.1">
    <property type="nucleotide sequence ID" value="NZ_CP058648.1"/>
</dbReference>
<name>A0A4R2TDI1_9FIRM</name>
<dbReference type="InterPro" id="IPR000644">
    <property type="entry name" value="CBS_dom"/>
</dbReference>
<evidence type="ECO:0000256" key="1">
    <source>
        <dbReference type="ARBA" id="ARBA00022741"/>
    </source>
</evidence>
<dbReference type="FunFam" id="3.40.50.300:FF:000006">
    <property type="entry name" value="DNA-binding transcriptional regulator NtrC"/>
    <property type="match status" value="1"/>
</dbReference>
<protein>
    <recommendedName>
        <fullName evidence="7">HTH-type transcriptional regulatory protein TyrR</fullName>
    </recommendedName>
</protein>
<dbReference type="PROSITE" id="PS00675">
    <property type="entry name" value="SIGMA54_INTERACT_1"/>
    <property type="match status" value="1"/>
</dbReference>
<evidence type="ECO:0000256" key="3">
    <source>
        <dbReference type="ARBA" id="ARBA00022840"/>
    </source>
</evidence>
<dbReference type="PROSITE" id="PS50045">
    <property type="entry name" value="SIGMA54_INTERACT_4"/>
    <property type="match status" value="1"/>
</dbReference>
<dbReference type="GO" id="GO:0003677">
    <property type="term" value="F:DNA binding"/>
    <property type="evidence" value="ECO:0007669"/>
    <property type="project" value="UniProtKB-KW"/>
</dbReference>
<evidence type="ECO:0000256" key="4">
    <source>
        <dbReference type="ARBA" id="ARBA00023015"/>
    </source>
</evidence>
<dbReference type="CDD" id="cd00130">
    <property type="entry name" value="PAS"/>
    <property type="match status" value="1"/>
</dbReference>
<comment type="caution">
    <text evidence="11">The sequence shown here is derived from an EMBL/GenBank/DDBJ whole genome shotgun (WGS) entry which is preliminary data.</text>
</comment>
<dbReference type="PROSITE" id="PS50112">
    <property type="entry name" value="PAS"/>
    <property type="match status" value="1"/>
</dbReference>
<dbReference type="InterPro" id="IPR002078">
    <property type="entry name" value="Sigma_54_int"/>
</dbReference>
<feature type="domain" description="PAS" evidence="9">
    <location>
        <begin position="120"/>
        <end position="171"/>
    </location>
</feature>
<keyword evidence="1" id="KW-0547">Nucleotide-binding</keyword>
<dbReference type="InterPro" id="IPR046342">
    <property type="entry name" value="CBS_dom_sf"/>
</dbReference>
<dbReference type="InterPro" id="IPR025944">
    <property type="entry name" value="Sigma_54_int_dom_CS"/>
</dbReference>
<dbReference type="PROSITE" id="PS00676">
    <property type="entry name" value="SIGMA54_INTERACT_2"/>
    <property type="match status" value="1"/>
</dbReference>
<reference evidence="11 12" key="1">
    <citation type="submission" date="2019-03" db="EMBL/GenBank/DDBJ databases">
        <title>Genomic Encyclopedia of Type Strains, Phase IV (KMG-IV): sequencing the most valuable type-strain genomes for metagenomic binning, comparative biology and taxonomic classification.</title>
        <authorList>
            <person name="Goeker M."/>
        </authorList>
    </citation>
    <scope>NUCLEOTIDE SEQUENCE [LARGE SCALE GENOMIC DNA]</scope>
    <source>
        <strain evidence="11 12">DSM 100013</strain>
    </source>
</reference>
<dbReference type="InterPro" id="IPR058031">
    <property type="entry name" value="AAA_lid_NorR"/>
</dbReference>
<dbReference type="SUPFAM" id="SSF55785">
    <property type="entry name" value="PYP-like sensor domain (PAS domain)"/>
    <property type="match status" value="1"/>
</dbReference>